<gene>
    <name evidence="1" type="ORF">NMK50_01165</name>
</gene>
<accession>A0ABY5EU71</accession>
<reference evidence="1" key="1">
    <citation type="submission" date="2022-07" db="EMBL/GenBank/DDBJ databases">
        <title>First report of Bartonella spp. in marsupials in Brazil, with a description of Bartonella harrusi sp. nov. and new proposal for taxonomic reclassification of species of the genus Bartonella.</title>
        <authorList>
            <person name="Amaral R.B."/>
        </authorList>
    </citation>
    <scope>NUCLEOTIDE SEQUENCE</scope>
    <source>
        <strain evidence="1">117A</strain>
    </source>
</reference>
<name>A0ABY5EU71_9HYPH</name>
<sequence length="48" mass="5341">MGIPHQETQTAVKFSNLEIVNKTLINIARFDKDIVVLTADSRISGKID</sequence>
<dbReference type="EMBL" id="CP101114">
    <property type="protein sequence ID" value="UTO28665.1"/>
    <property type="molecule type" value="Genomic_DNA"/>
</dbReference>
<dbReference type="RefSeq" id="WP_254770564.1">
    <property type="nucleotide sequence ID" value="NZ_CP101114.1"/>
</dbReference>
<keyword evidence="2" id="KW-1185">Reference proteome</keyword>
<evidence type="ECO:0000313" key="2">
    <source>
        <dbReference type="Proteomes" id="UP001059475"/>
    </source>
</evidence>
<dbReference type="Proteomes" id="UP001059475">
    <property type="component" value="Chromosome"/>
</dbReference>
<protein>
    <submittedName>
        <fullName evidence="1">Uncharacterized protein</fullName>
    </submittedName>
</protein>
<proteinExistence type="predicted"/>
<organism evidence="1 2">
    <name type="scientific">Bartonella harrusi</name>
    <dbReference type="NCBI Taxonomy" id="2961895"/>
    <lineage>
        <taxon>Bacteria</taxon>
        <taxon>Pseudomonadati</taxon>
        <taxon>Pseudomonadota</taxon>
        <taxon>Alphaproteobacteria</taxon>
        <taxon>Hyphomicrobiales</taxon>
        <taxon>Bartonellaceae</taxon>
        <taxon>Bartonella</taxon>
    </lineage>
</organism>
<evidence type="ECO:0000313" key="1">
    <source>
        <dbReference type="EMBL" id="UTO28665.1"/>
    </source>
</evidence>